<evidence type="ECO:0000256" key="1">
    <source>
        <dbReference type="SAM" id="MobiDB-lite"/>
    </source>
</evidence>
<evidence type="ECO:0000313" key="2">
    <source>
        <dbReference type="EnsemblMetazoa" id="tetur01g01270.1"/>
    </source>
</evidence>
<reference evidence="2" key="2">
    <citation type="submission" date="2015-06" db="UniProtKB">
        <authorList>
            <consortium name="EnsemblMetazoa"/>
        </authorList>
    </citation>
    <scope>IDENTIFICATION</scope>
</reference>
<keyword evidence="3" id="KW-1185">Reference proteome</keyword>
<feature type="region of interest" description="Disordered" evidence="1">
    <location>
        <begin position="1"/>
        <end position="38"/>
    </location>
</feature>
<proteinExistence type="predicted"/>
<dbReference type="AlphaFoldDB" id="T1JPY6"/>
<sequence length="38" mass="4640">MKMKGNQRRVDCVFWDKNEDDENQDDTKNDEKDENIVH</sequence>
<evidence type="ECO:0000313" key="3">
    <source>
        <dbReference type="Proteomes" id="UP000015104"/>
    </source>
</evidence>
<reference evidence="3" key="1">
    <citation type="submission" date="2011-08" db="EMBL/GenBank/DDBJ databases">
        <authorList>
            <person name="Rombauts S."/>
        </authorList>
    </citation>
    <scope>NUCLEOTIDE SEQUENCE</scope>
    <source>
        <strain evidence="3">London</strain>
    </source>
</reference>
<accession>T1JPY6</accession>
<dbReference type="Proteomes" id="UP000015104">
    <property type="component" value="Unassembled WGS sequence"/>
</dbReference>
<organism evidence="2 3">
    <name type="scientific">Tetranychus urticae</name>
    <name type="common">Two-spotted spider mite</name>
    <dbReference type="NCBI Taxonomy" id="32264"/>
    <lineage>
        <taxon>Eukaryota</taxon>
        <taxon>Metazoa</taxon>
        <taxon>Ecdysozoa</taxon>
        <taxon>Arthropoda</taxon>
        <taxon>Chelicerata</taxon>
        <taxon>Arachnida</taxon>
        <taxon>Acari</taxon>
        <taxon>Acariformes</taxon>
        <taxon>Trombidiformes</taxon>
        <taxon>Prostigmata</taxon>
        <taxon>Eleutherengona</taxon>
        <taxon>Raphignathae</taxon>
        <taxon>Tetranychoidea</taxon>
        <taxon>Tetranychidae</taxon>
        <taxon>Tetranychus</taxon>
    </lineage>
</organism>
<name>T1JPY6_TETUR</name>
<dbReference type="EMBL" id="CAEY01000434">
    <property type="status" value="NOT_ANNOTATED_CDS"/>
    <property type="molecule type" value="Genomic_DNA"/>
</dbReference>
<dbReference type="EnsemblMetazoa" id="tetur01g01270.1">
    <property type="protein sequence ID" value="tetur01g01270.1"/>
    <property type="gene ID" value="tetur01g01270"/>
</dbReference>
<protein>
    <submittedName>
        <fullName evidence="2">Uncharacterized protein</fullName>
    </submittedName>
</protein>
<feature type="compositionally biased region" description="Basic and acidic residues" evidence="1">
    <location>
        <begin position="25"/>
        <end position="38"/>
    </location>
</feature>
<feature type="compositionally biased region" description="Basic and acidic residues" evidence="1">
    <location>
        <begin position="8"/>
        <end position="17"/>
    </location>
</feature>
<dbReference type="HOGENOM" id="CLU_3336160_0_0_1"/>